<gene>
    <name evidence="2" type="ORF">GCM10009416_32450</name>
</gene>
<dbReference type="InterPro" id="IPR042098">
    <property type="entry name" value="TauD-like_sf"/>
</dbReference>
<dbReference type="Proteomes" id="UP001501588">
    <property type="component" value="Unassembled WGS sequence"/>
</dbReference>
<name>A0ABP3QIE5_9PROT</name>
<evidence type="ECO:0000256" key="1">
    <source>
        <dbReference type="ARBA" id="ARBA00023002"/>
    </source>
</evidence>
<dbReference type="SUPFAM" id="SSF51197">
    <property type="entry name" value="Clavaminate synthase-like"/>
    <property type="match status" value="1"/>
</dbReference>
<dbReference type="EMBL" id="BAAAFZ010000051">
    <property type="protein sequence ID" value="GAA0591534.1"/>
    <property type="molecule type" value="Genomic_DNA"/>
</dbReference>
<evidence type="ECO:0000313" key="3">
    <source>
        <dbReference type="Proteomes" id="UP001501588"/>
    </source>
</evidence>
<dbReference type="RefSeq" id="WP_343896412.1">
    <property type="nucleotide sequence ID" value="NZ_BAAAFZ010000051.1"/>
</dbReference>
<keyword evidence="1" id="KW-0560">Oxidoreductase</keyword>
<sequence length="317" mass="32654">MVIPPRLVPRAGPNVWTGATMLPSHWMLPVGGEAAAELLAVAASLGGACPERREDAPMPRLGPVLREAADRLENGAGFALLRGLAADRFTPETAPAALLAVAAHLGAALPQDGDGALVAPPKRSTGQLLAEPADAVAMFCLRTLPEGEAVLLHSAASLHNELMRRDRAALAALHAPLPHRRRNSSAEPMMLPVFCSPGGAFVGRYDRASMVDALLDPAQAAAVAALDAAAAAPGQALAIPLRAGDLLLLNPHLVWRRCSAAPERADDAAAGPPRVLGAWLSTRTSRALPESFRPIFGETAAGARRGGIPIGPGMVGG</sequence>
<organism evidence="2 3">
    <name type="scientific">Craurococcus roseus</name>
    <dbReference type="NCBI Taxonomy" id="77585"/>
    <lineage>
        <taxon>Bacteria</taxon>
        <taxon>Pseudomonadati</taxon>
        <taxon>Pseudomonadota</taxon>
        <taxon>Alphaproteobacteria</taxon>
        <taxon>Acetobacterales</taxon>
        <taxon>Acetobacteraceae</taxon>
        <taxon>Craurococcus</taxon>
    </lineage>
</organism>
<protein>
    <recommendedName>
        <fullName evidence="4">TauD/TfdA-like domain-containing protein</fullName>
    </recommendedName>
</protein>
<reference evidence="3" key="1">
    <citation type="journal article" date="2019" name="Int. J. Syst. Evol. Microbiol.">
        <title>The Global Catalogue of Microorganisms (GCM) 10K type strain sequencing project: providing services to taxonomists for standard genome sequencing and annotation.</title>
        <authorList>
            <consortium name="The Broad Institute Genomics Platform"/>
            <consortium name="The Broad Institute Genome Sequencing Center for Infectious Disease"/>
            <person name="Wu L."/>
            <person name="Ma J."/>
        </authorList>
    </citation>
    <scope>NUCLEOTIDE SEQUENCE [LARGE SCALE GENOMIC DNA]</scope>
    <source>
        <strain evidence="3">JCM 9933</strain>
    </source>
</reference>
<evidence type="ECO:0000313" key="2">
    <source>
        <dbReference type="EMBL" id="GAA0591534.1"/>
    </source>
</evidence>
<keyword evidence="3" id="KW-1185">Reference proteome</keyword>
<accession>A0ABP3QIE5</accession>
<dbReference type="Gene3D" id="3.60.130.10">
    <property type="entry name" value="Clavaminate synthase-like"/>
    <property type="match status" value="1"/>
</dbReference>
<evidence type="ECO:0008006" key="4">
    <source>
        <dbReference type="Google" id="ProtNLM"/>
    </source>
</evidence>
<comment type="caution">
    <text evidence="2">The sequence shown here is derived from an EMBL/GenBank/DDBJ whole genome shotgun (WGS) entry which is preliminary data.</text>
</comment>
<proteinExistence type="predicted"/>